<evidence type="ECO:0008006" key="10">
    <source>
        <dbReference type="Google" id="ProtNLM"/>
    </source>
</evidence>
<dbReference type="AlphaFoldDB" id="A0A7N2LAA8"/>
<evidence type="ECO:0000256" key="1">
    <source>
        <dbReference type="ARBA" id="ARBA00001947"/>
    </source>
</evidence>
<reference evidence="8 9" key="1">
    <citation type="journal article" date="2016" name="G3 (Bethesda)">
        <title>First Draft Assembly and Annotation of the Genome of a California Endemic Oak Quercus lobata Nee (Fagaceae).</title>
        <authorList>
            <person name="Sork V.L."/>
            <person name="Fitz-Gibbon S.T."/>
            <person name="Puiu D."/>
            <person name="Crepeau M."/>
            <person name="Gugger P.F."/>
            <person name="Sherman R."/>
            <person name="Stevens K."/>
            <person name="Langley C.H."/>
            <person name="Pellegrini M."/>
            <person name="Salzberg S.L."/>
        </authorList>
    </citation>
    <scope>NUCLEOTIDE SEQUENCE [LARGE SCALE GENOMIC DNA]</scope>
    <source>
        <strain evidence="8 9">cv. SW786</strain>
    </source>
</reference>
<dbReference type="InterPro" id="IPR004843">
    <property type="entry name" value="Calcineurin-like_PHP"/>
</dbReference>
<proteinExistence type="predicted"/>
<dbReference type="InParanoid" id="A0A7N2LAA8"/>
<reference evidence="8" key="2">
    <citation type="submission" date="2021-01" db="UniProtKB">
        <authorList>
            <consortium name="EnsemblPlants"/>
        </authorList>
    </citation>
    <scope>IDENTIFICATION</scope>
</reference>
<dbReference type="PANTHER" id="PTHR45778:SF34">
    <property type="entry name" value="PURPLE ACID PHOSPHATASE"/>
    <property type="match status" value="1"/>
</dbReference>
<dbReference type="InterPro" id="IPR046349">
    <property type="entry name" value="C1-like_sf"/>
</dbReference>
<dbReference type="EnsemblPlants" id="QL03p074230:mrna">
    <property type="protein sequence ID" value="QL03p074230:mrna"/>
    <property type="gene ID" value="QL03p074230"/>
</dbReference>
<dbReference type="Pfam" id="PF03107">
    <property type="entry name" value="C1_2"/>
    <property type="match status" value="4"/>
</dbReference>
<dbReference type="Gene3D" id="1.20.1270.50">
    <property type="entry name" value="Glycoside hydrolase family 38, central domain"/>
    <property type="match status" value="1"/>
</dbReference>
<dbReference type="InterPro" id="IPR041792">
    <property type="entry name" value="MPP_PAP"/>
</dbReference>
<keyword evidence="3" id="KW-0378">Hydrolase</keyword>
<keyword evidence="4" id="KW-0325">Glycoprotein</keyword>
<dbReference type="GO" id="GO:0004559">
    <property type="term" value="F:alpha-mannosidase activity"/>
    <property type="evidence" value="ECO:0007669"/>
    <property type="project" value="InterPro"/>
</dbReference>
<keyword evidence="9" id="KW-1185">Reference proteome</keyword>
<feature type="domain" description="Purple acid phosphatase C-terminal" evidence="7">
    <location>
        <begin position="809"/>
        <end position="868"/>
    </location>
</feature>
<accession>A0A7N2LAA8</accession>
<dbReference type="SUPFAM" id="SSF88688">
    <property type="entry name" value="Families 57/38 glycoside transferase middle domain"/>
    <property type="match status" value="1"/>
</dbReference>
<dbReference type="PANTHER" id="PTHR45778">
    <property type="entry name" value="PURPLE ACID PHOSPHATASE-RELATED"/>
    <property type="match status" value="1"/>
</dbReference>
<dbReference type="InterPro" id="IPR004146">
    <property type="entry name" value="DC1"/>
</dbReference>
<evidence type="ECO:0000259" key="5">
    <source>
        <dbReference type="Pfam" id="PF00149"/>
    </source>
</evidence>
<feature type="domain" description="DC1" evidence="6">
    <location>
        <begin position="282"/>
        <end position="329"/>
    </location>
</feature>
<evidence type="ECO:0000259" key="6">
    <source>
        <dbReference type="Pfam" id="PF03107"/>
    </source>
</evidence>
<feature type="domain" description="DC1" evidence="6">
    <location>
        <begin position="180"/>
        <end position="228"/>
    </location>
</feature>
<dbReference type="Gramene" id="QL03p074230:mrna">
    <property type="protein sequence ID" value="QL03p074230:mrna"/>
    <property type="gene ID" value="QL03p074230"/>
</dbReference>
<dbReference type="Gene3D" id="3.60.21.10">
    <property type="match status" value="1"/>
</dbReference>
<name>A0A7N2LAA8_QUELO</name>
<dbReference type="InterPro" id="IPR028995">
    <property type="entry name" value="Glyco_hydro_57/38_cen_sf"/>
</dbReference>
<dbReference type="EMBL" id="LRBV02000003">
    <property type="status" value="NOT_ANNOTATED_CDS"/>
    <property type="molecule type" value="Genomic_DNA"/>
</dbReference>
<protein>
    <recommendedName>
        <fullName evidence="10">Purple acid phosphatase</fullName>
    </recommendedName>
</protein>
<dbReference type="Pfam" id="PF00149">
    <property type="entry name" value="Metallophos"/>
    <property type="match status" value="1"/>
</dbReference>
<feature type="domain" description="DC1" evidence="6">
    <location>
        <begin position="64"/>
        <end position="118"/>
    </location>
</feature>
<sequence length="893" mass="102931">MELQHWRHWRHPLVFNEDERSGRLCWGCFEPVFGPSYSCIESDCDGYYYHHKSCAELPIGLHHPSHPNHPLILFGINTYRKNNKEEYERFSKCDVCGEKSNEYSYCCYRCNFIIHIRCSSLSLTIQTEVHDHQLTRIWKLMKFTCDFCGKEGNQPYLCVPCDFGIHSRCAACPRRLKVYRHDHPLHLTPSLEVHQSDSPICLLCVRKVDTLCLYYCSICDFAAHLYCAMLHWNREYINLQELKEEQSTESKSEDPELHQSFDSKICKTLNVTLPQTTWYNQHEHPFNLRYTPEDDSGEYYCDICEEERDPKQWFYYCAECSFPAHRDCILGENPNVKQHIMATIWEDLLPVERSLTFIEQNNFVSKVLDLFTTTRIVFRHVGMRDSYSFHSSTLDLLDANNLASHVAILEIPGNFFLRSDGANSVSLEDALGIAQHHDAITGNAKQHTTNDHAKHMAFGASEAEAVVNAVLSCFTNKKSRDQYGSMNLLWSEFKIRVLVVYKVIYNLKWLTSGYGIDEAEPFVEWGPKGGAQVRSPAGTLTFDRNTMCAAPARTVGWRDPGYIHTSFLEELWPNKGASPYPGQNSLQRVIIFVDMGKGEADGSFEFEDFQPASLNTTKQLIEDLNNIDIVFHIGDIVYAMGYIAQWDQFTAQIKPIASTKPYMIGSGNHEHDWPGTGSFYQNMDSGGVWYSTDYGMFRFCVAHTELDWREGSEQYKFIENCLTSVDRQRQPWLIFLAHRVLGYSSVDFYVEEGSFEEPMGREDLEKLWQKYKVDIALYGHVHYYERSCPVYGNICTSQEKHNYVGPLKGTIHVIAGGGGASLHEFASINTTWSVYKDYDNGFIKLTAFDHSHLLFEYKKSREGKVYDSFTISRDYRDILTCIVDSCPEFTLAQ</sequence>
<evidence type="ECO:0000256" key="4">
    <source>
        <dbReference type="ARBA" id="ARBA00023180"/>
    </source>
</evidence>
<organism evidence="8 9">
    <name type="scientific">Quercus lobata</name>
    <name type="common">Valley oak</name>
    <dbReference type="NCBI Taxonomy" id="97700"/>
    <lineage>
        <taxon>Eukaryota</taxon>
        <taxon>Viridiplantae</taxon>
        <taxon>Streptophyta</taxon>
        <taxon>Embryophyta</taxon>
        <taxon>Tracheophyta</taxon>
        <taxon>Spermatophyta</taxon>
        <taxon>Magnoliopsida</taxon>
        <taxon>eudicotyledons</taxon>
        <taxon>Gunneridae</taxon>
        <taxon>Pentapetalae</taxon>
        <taxon>rosids</taxon>
        <taxon>fabids</taxon>
        <taxon>Fagales</taxon>
        <taxon>Fagaceae</taxon>
        <taxon>Quercus</taxon>
    </lineage>
</organism>
<evidence type="ECO:0000256" key="2">
    <source>
        <dbReference type="ARBA" id="ARBA00022737"/>
    </source>
</evidence>
<dbReference type="FunFam" id="1.20.1270.50:FF:000003">
    <property type="entry name" value="Alpha-mannosidase"/>
    <property type="match status" value="1"/>
</dbReference>
<dbReference type="CDD" id="cd00839">
    <property type="entry name" value="MPP_PAPs"/>
    <property type="match status" value="1"/>
</dbReference>
<dbReference type="SUPFAM" id="SSF56300">
    <property type="entry name" value="Metallo-dependent phosphatases"/>
    <property type="match status" value="1"/>
</dbReference>
<dbReference type="Pfam" id="PF14008">
    <property type="entry name" value="Metallophos_C"/>
    <property type="match status" value="1"/>
</dbReference>
<feature type="domain" description="DC1" evidence="6">
    <location>
        <begin position="129"/>
        <end position="170"/>
    </location>
</feature>
<dbReference type="InterPro" id="IPR029052">
    <property type="entry name" value="Metallo-depent_PP-like"/>
</dbReference>
<evidence type="ECO:0000256" key="3">
    <source>
        <dbReference type="ARBA" id="ARBA00022801"/>
    </source>
</evidence>
<dbReference type="GO" id="GO:0006013">
    <property type="term" value="P:mannose metabolic process"/>
    <property type="evidence" value="ECO:0007669"/>
    <property type="project" value="InterPro"/>
</dbReference>
<feature type="domain" description="Calcineurin-like phosphoesterase" evidence="5">
    <location>
        <begin position="611"/>
        <end position="784"/>
    </location>
</feature>
<dbReference type="Proteomes" id="UP000594261">
    <property type="component" value="Chromosome 3"/>
</dbReference>
<dbReference type="SUPFAM" id="SSF57889">
    <property type="entry name" value="Cysteine-rich domain"/>
    <property type="match status" value="3"/>
</dbReference>
<evidence type="ECO:0000313" key="8">
    <source>
        <dbReference type="EnsemblPlants" id="QL03p074230:mrna"/>
    </source>
</evidence>
<dbReference type="InterPro" id="IPR037094">
    <property type="entry name" value="Glyco_hydro_38_cen_sf"/>
</dbReference>
<dbReference type="InterPro" id="IPR025733">
    <property type="entry name" value="PAPs_C"/>
</dbReference>
<evidence type="ECO:0000259" key="7">
    <source>
        <dbReference type="Pfam" id="PF14008"/>
    </source>
</evidence>
<evidence type="ECO:0000313" key="9">
    <source>
        <dbReference type="Proteomes" id="UP000594261"/>
    </source>
</evidence>
<keyword evidence="2" id="KW-0677">Repeat</keyword>
<comment type="cofactor">
    <cofactor evidence="1">
        <name>Zn(2+)</name>
        <dbReference type="ChEBI" id="CHEBI:29105"/>
    </cofactor>
</comment>